<dbReference type="InterPro" id="IPR001330">
    <property type="entry name" value="Prenyltrans"/>
</dbReference>
<dbReference type="AlphaFoldDB" id="A0A2C6MJQ4"/>
<sequence length="461" mass="49161">MLKKTSIWGLIIIMAFLLIFPVQAPALPAFDVKPAMDRAVNYLLACEKEQGKPLTPWSYVALAAAGENLAGTRAGQSCGKQLATARSTADYCLLVFTLLAAGDNPSDYRGQNLVQKIQAAQLSDGKFADNIDGSGQGDNGEQILVNAHIWAVLALHAAGAGIPDAVKARQWLIDQQHADGSFNWCVTEKTADVDSTGMALMALGALGERKNSPVVQKAVAYLKRVQESDGGFTSWGAANTESCNMVIEGLTGVGIDPAGAEMSKPGGNPVTALLGFQLANGSFAHIKGAGANEMSTQQALMALSDVYYGKTLYDRLREKSKTMVGGAAPQGRKILFKVGAKDYEVLVVGQKRIEKADAAPFVESGRTYVPVRYLALALGIPETGILWSPSAQTVTLLNNGITVTLAIGGNIMYVNDTARPPMDVVPVIRDGRTYLPARYVAESFNYRVAWDEKTKTVSITK</sequence>
<dbReference type="CDD" id="cd00688">
    <property type="entry name" value="ISOPREN_C2_like"/>
    <property type="match status" value="1"/>
</dbReference>
<accession>A0A2C6MJQ4</accession>
<dbReference type="GO" id="GO:0003824">
    <property type="term" value="F:catalytic activity"/>
    <property type="evidence" value="ECO:0007669"/>
    <property type="project" value="InterPro"/>
</dbReference>
<organism evidence="4 5">
    <name type="scientific">Desulforamulus profundi</name>
    <dbReference type="NCBI Taxonomy" id="1383067"/>
    <lineage>
        <taxon>Bacteria</taxon>
        <taxon>Bacillati</taxon>
        <taxon>Bacillota</taxon>
        <taxon>Clostridia</taxon>
        <taxon>Eubacteriales</taxon>
        <taxon>Peptococcaceae</taxon>
        <taxon>Desulforamulus</taxon>
    </lineage>
</organism>
<evidence type="ECO:0000313" key="5">
    <source>
        <dbReference type="Proteomes" id="UP000222564"/>
    </source>
</evidence>
<keyword evidence="5" id="KW-1185">Reference proteome</keyword>
<dbReference type="Proteomes" id="UP000222564">
    <property type="component" value="Unassembled WGS sequence"/>
</dbReference>
<dbReference type="InterPro" id="IPR012854">
    <property type="entry name" value="Cu_amine_oxidase-like_N"/>
</dbReference>
<evidence type="ECO:0000313" key="4">
    <source>
        <dbReference type="EMBL" id="PHJ39803.1"/>
    </source>
</evidence>
<dbReference type="Gene3D" id="1.50.10.20">
    <property type="match status" value="2"/>
</dbReference>
<name>A0A2C6MJQ4_9FIRM</name>
<gene>
    <name evidence="4" type="ORF">P378_01065</name>
</gene>
<dbReference type="Pfam" id="PF07833">
    <property type="entry name" value="Cu_amine_oxidN1"/>
    <property type="match status" value="1"/>
</dbReference>
<feature type="domain" description="Copper amine oxidase-like N-terminal" evidence="3">
    <location>
        <begin position="350"/>
        <end position="459"/>
    </location>
</feature>
<reference evidence="4 5" key="1">
    <citation type="submission" date="2013-09" db="EMBL/GenBank/DDBJ databases">
        <title>Biodegradation of hydrocarbons in the deep terrestrial subsurface : characterization of a microbial consortium composed of two Desulfotomaculum species originating from a deep geological formation.</title>
        <authorList>
            <person name="Aullo T."/>
            <person name="Berlendis S."/>
            <person name="Lascourreges J.-F."/>
            <person name="Dessort D."/>
            <person name="Saint-Laurent S."/>
            <person name="Schraauwers B."/>
            <person name="Mas J."/>
            <person name="Magot M."/>
            <person name="Ranchou-Peyruse A."/>
        </authorList>
    </citation>
    <scope>NUCLEOTIDE SEQUENCE [LARGE SCALE GENOMIC DNA]</scope>
    <source>
        <strain evidence="4 5">Bs107</strain>
    </source>
</reference>
<protein>
    <submittedName>
        <fullName evidence="4">Copper amine oxidase</fullName>
    </submittedName>
</protein>
<dbReference type="SUPFAM" id="SSF55383">
    <property type="entry name" value="Copper amine oxidase, domain N"/>
    <property type="match status" value="1"/>
</dbReference>
<comment type="caution">
    <text evidence="4">The sequence shown here is derived from an EMBL/GenBank/DDBJ whole genome shotgun (WGS) entry which is preliminary data.</text>
</comment>
<dbReference type="EMBL" id="AWQQ01000007">
    <property type="protein sequence ID" value="PHJ39803.1"/>
    <property type="molecule type" value="Genomic_DNA"/>
</dbReference>
<proteinExistence type="predicted"/>
<evidence type="ECO:0000259" key="3">
    <source>
        <dbReference type="Pfam" id="PF07833"/>
    </source>
</evidence>
<evidence type="ECO:0000259" key="2">
    <source>
        <dbReference type="Pfam" id="PF00432"/>
    </source>
</evidence>
<dbReference type="InterPro" id="IPR008930">
    <property type="entry name" value="Terpenoid_cyclase/PrenylTrfase"/>
</dbReference>
<dbReference type="InterPro" id="IPR036582">
    <property type="entry name" value="Mao_N_sf"/>
</dbReference>
<feature type="domain" description="Prenyltransferase alpha-alpha toroid" evidence="2">
    <location>
        <begin position="89"/>
        <end position="234"/>
    </location>
</feature>
<dbReference type="SUPFAM" id="SSF48239">
    <property type="entry name" value="Terpenoid cyclases/Protein prenyltransferases"/>
    <property type="match status" value="1"/>
</dbReference>
<evidence type="ECO:0000256" key="1">
    <source>
        <dbReference type="ARBA" id="ARBA00022737"/>
    </source>
</evidence>
<dbReference type="RefSeq" id="WP_238472698.1">
    <property type="nucleotide sequence ID" value="NZ_AWQQ01000007.1"/>
</dbReference>
<dbReference type="Gene3D" id="3.30.457.10">
    <property type="entry name" value="Copper amine oxidase-like, N-terminal domain"/>
    <property type="match status" value="1"/>
</dbReference>
<dbReference type="Pfam" id="PF00432">
    <property type="entry name" value="Prenyltrans"/>
    <property type="match status" value="1"/>
</dbReference>
<keyword evidence="1" id="KW-0677">Repeat</keyword>